<dbReference type="InterPro" id="IPR001138">
    <property type="entry name" value="Zn2Cys6_DnaBD"/>
</dbReference>
<evidence type="ECO:0000256" key="1">
    <source>
        <dbReference type="ARBA" id="ARBA00023242"/>
    </source>
</evidence>
<dbReference type="SMART" id="SM00066">
    <property type="entry name" value="GAL4"/>
    <property type="match status" value="1"/>
</dbReference>
<dbReference type="GO" id="GO:0000981">
    <property type="term" value="F:DNA-binding transcription factor activity, RNA polymerase II-specific"/>
    <property type="evidence" value="ECO:0007669"/>
    <property type="project" value="InterPro"/>
</dbReference>
<dbReference type="GO" id="GO:0008270">
    <property type="term" value="F:zinc ion binding"/>
    <property type="evidence" value="ECO:0007669"/>
    <property type="project" value="InterPro"/>
</dbReference>
<dbReference type="CDD" id="cd12148">
    <property type="entry name" value="fungal_TF_MHR"/>
    <property type="match status" value="1"/>
</dbReference>
<feature type="coiled-coil region" evidence="2">
    <location>
        <begin position="59"/>
        <end position="86"/>
    </location>
</feature>
<dbReference type="InterPro" id="IPR036864">
    <property type="entry name" value="Zn2-C6_fun-type_DNA-bd_sf"/>
</dbReference>
<protein>
    <recommendedName>
        <fullName evidence="4">Zn(2)-C6 fungal-type domain-containing protein</fullName>
    </recommendedName>
</protein>
<evidence type="ECO:0000313" key="5">
    <source>
        <dbReference type="EMBL" id="KAL1589784.1"/>
    </source>
</evidence>
<keyword evidence="6" id="KW-1185">Reference proteome</keyword>
<gene>
    <name evidence="5" type="ORF">WHR41_01633</name>
</gene>
<feature type="domain" description="Zn(2)-C6 fungal-type" evidence="4">
    <location>
        <begin position="18"/>
        <end position="49"/>
    </location>
</feature>
<feature type="region of interest" description="Disordered" evidence="3">
    <location>
        <begin position="187"/>
        <end position="211"/>
    </location>
</feature>
<accession>A0AB34KXJ5</accession>
<name>A0AB34KXJ5_9PEZI</name>
<dbReference type="PANTHER" id="PTHR47256:SF1">
    <property type="entry name" value="ZN(II)2CYS6 TRANSCRIPTION FACTOR (EUROFUNG)"/>
    <property type="match status" value="1"/>
</dbReference>
<dbReference type="PANTHER" id="PTHR47256">
    <property type="entry name" value="ZN(II)2CYS6 TRANSCRIPTION FACTOR (EUROFUNG)-RELATED"/>
    <property type="match status" value="1"/>
</dbReference>
<dbReference type="SUPFAM" id="SSF57701">
    <property type="entry name" value="Zn2/Cys6 DNA-binding domain"/>
    <property type="match status" value="1"/>
</dbReference>
<dbReference type="Pfam" id="PF00172">
    <property type="entry name" value="Zn_clus"/>
    <property type="match status" value="1"/>
</dbReference>
<evidence type="ECO:0000313" key="6">
    <source>
        <dbReference type="Proteomes" id="UP000803884"/>
    </source>
</evidence>
<organism evidence="5 6">
    <name type="scientific">Cladosporium halotolerans</name>
    <dbReference type="NCBI Taxonomy" id="1052096"/>
    <lineage>
        <taxon>Eukaryota</taxon>
        <taxon>Fungi</taxon>
        <taxon>Dikarya</taxon>
        <taxon>Ascomycota</taxon>
        <taxon>Pezizomycotina</taxon>
        <taxon>Dothideomycetes</taxon>
        <taxon>Dothideomycetidae</taxon>
        <taxon>Cladosporiales</taxon>
        <taxon>Cladosporiaceae</taxon>
        <taxon>Cladosporium</taxon>
    </lineage>
</organism>
<dbReference type="Proteomes" id="UP000803884">
    <property type="component" value="Unassembled WGS sequence"/>
</dbReference>
<dbReference type="InterPro" id="IPR053187">
    <property type="entry name" value="Notoamide_regulator"/>
</dbReference>
<proteinExistence type="predicted"/>
<dbReference type="Gene3D" id="4.10.240.10">
    <property type="entry name" value="Zn(2)-C6 fungal-type DNA-binding domain"/>
    <property type="match status" value="1"/>
</dbReference>
<keyword evidence="2" id="KW-0175">Coiled coil</keyword>
<comment type="caution">
    <text evidence="5">The sequence shown here is derived from an EMBL/GenBank/DDBJ whole genome shotgun (WGS) entry which is preliminary data.</text>
</comment>
<evidence type="ECO:0000256" key="3">
    <source>
        <dbReference type="SAM" id="MobiDB-lite"/>
    </source>
</evidence>
<dbReference type="PROSITE" id="PS00463">
    <property type="entry name" value="ZN2_CY6_FUNGAL_1"/>
    <property type="match status" value="1"/>
</dbReference>
<dbReference type="GeneID" id="96003077"/>
<dbReference type="AlphaFoldDB" id="A0AB34KXJ5"/>
<evidence type="ECO:0000256" key="2">
    <source>
        <dbReference type="SAM" id="Coils"/>
    </source>
</evidence>
<dbReference type="PROSITE" id="PS50048">
    <property type="entry name" value="ZN2_CY6_FUNGAL_2"/>
    <property type="match status" value="1"/>
</dbReference>
<dbReference type="EMBL" id="JAAQHG020000004">
    <property type="protein sequence ID" value="KAL1589784.1"/>
    <property type="molecule type" value="Genomic_DNA"/>
</dbReference>
<dbReference type="RefSeq" id="XP_069232889.1">
    <property type="nucleotide sequence ID" value="XM_069370239.1"/>
</dbReference>
<reference evidence="5 6" key="1">
    <citation type="journal article" date="2020" name="Microbiol. Resour. Announc.">
        <title>Draft Genome Sequence of a Cladosporium Species Isolated from the Mesophotic Ascidian Didemnum maculosum.</title>
        <authorList>
            <person name="Gioti A."/>
            <person name="Siaperas R."/>
            <person name="Nikolaivits E."/>
            <person name="Le Goff G."/>
            <person name="Ouazzani J."/>
            <person name="Kotoulas G."/>
            <person name="Topakas E."/>
        </authorList>
    </citation>
    <scope>NUCLEOTIDE SEQUENCE [LARGE SCALE GENOMIC DNA]</scope>
    <source>
        <strain evidence="5 6">TM138-S3</strain>
    </source>
</reference>
<keyword evidence="1" id="KW-0539">Nucleus</keyword>
<sequence>MNSVPETRKRKRQQILVSCDPCRQRHVKCDGARPACTPCQSRGVTECTFDTEADGETRQASVRRENKALKAQLSALERGLQHIRELPKDQAVRLLSRVQNTEDPISTLVSLPMGSPATSMERDVSRAVLPSTHTSLEHELMVMSPLAYPTVEPINMRSLVHEIPGDPFSLEPLRRLRQLAVFAAPQESPTGLASARSPESKPKLKGPAPPPEYYDNRLKRLNVPYWTRVPAPTEFVARALSRYVYTYHSFPCPFDTDLFIQDLVTKKHTYCSPLLVNTVLYTACLGYSSVDPLALYFRPLFQAEAERLWELESEDSVLGLSACYTLIIAYIWDIQEEKAARMFVEGQAMVDRVDLFGVGDEAKRRYANLPRLRARAHSYTAWAVFNFTTIRSFYYRSDAPAQIPTCPIPGEDWRIPERPSTTFDYTFGNWCHLWTLMHDLAVMYCEDPSAPLIEHCTLPFAERKYREILEWSQRLSHPVQHDQGSVCRNLMFRMYLHSSIMDIFRPFLDRKLSLTTFTASDATPEAVFLASLNQLKHLALNFYCNYPEASYFCQWEHACLYIANAAVRNTTDADWKLFFLLSLEGFMSLVAKYPFTRMMLASLLSMAVSSGQMPIAKAKELYDQMVAIATESDESRLVSNGRIIVDQHAAMAGGRAAHMGVLADDLTFKIACDDFLET</sequence>
<evidence type="ECO:0000259" key="4">
    <source>
        <dbReference type="PROSITE" id="PS50048"/>
    </source>
</evidence>
<dbReference type="CDD" id="cd00067">
    <property type="entry name" value="GAL4"/>
    <property type="match status" value="1"/>
</dbReference>